<protein>
    <recommendedName>
        <fullName evidence="3">DUF2948 family protein</fullName>
    </recommendedName>
</protein>
<dbReference type="EMBL" id="JACIIU010000004">
    <property type="protein sequence ID" value="MBB6260723.1"/>
    <property type="molecule type" value="Genomic_DNA"/>
</dbReference>
<evidence type="ECO:0000313" key="2">
    <source>
        <dbReference type="Proteomes" id="UP000555393"/>
    </source>
</evidence>
<gene>
    <name evidence="1" type="ORF">FHS77_001264</name>
</gene>
<evidence type="ECO:0008006" key="3">
    <source>
        <dbReference type="Google" id="ProtNLM"/>
    </source>
</evidence>
<organism evidence="1 2">
    <name type="scientific">Paenochrobactrum gallinarii</name>
    <dbReference type="NCBI Taxonomy" id="643673"/>
    <lineage>
        <taxon>Bacteria</taxon>
        <taxon>Pseudomonadati</taxon>
        <taxon>Pseudomonadota</taxon>
        <taxon>Alphaproteobacteria</taxon>
        <taxon>Hyphomicrobiales</taxon>
        <taxon>Brucellaceae</taxon>
        <taxon>Paenochrobactrum</taxon>
    </lineage>
</organism>
<dbReference type="Proteomes" id="UP000555393">
    <property type="component" value="Unassembled WGS sequence"/>
</dbReference>
<reference evidence="1 2" key="1">
    <citation type="submission" date="2020-08" db="EMBL/GenBank/DDBJ databases">
        <title>Genomic Encyclopedia of Type Strains, Phase IV (KMG-IV): sequencing the most valuable type-strain genomes for metagenomic binning, comparative biology and taxonomic classification.</title>
        <authorList>
            <person name="Goeker M."/>
        </authorList>
    </citation>
    <scope>NUCLEOTIDE SEQUENCE [LARGE SCALE GENOMIC DNA]</scope>
    <source>
        <strain evidence="1 2">DSM 22336</strain>
    </source>
</reference>
<name>A0A841LRM3_9HYPH</name>
<proteinExistence type="predicted"/>
<accession>A0A841LRM3</accession>
<comment type="caution">
    <text evidence="1">The sequence shown here is derived from an EMBL/GenBank/DDBJ whole genome shotgun (WGS) entry which is preliminary data.</text>
</comment>
<dbReference type="AlphaFoldDB" id="A0A841LRM3"/>
<dbReference type="RefSeq" id="WP_184221397.1">
    <property type="nucleotide sequence ID" value="NZ_JACIIU010000004.1"/>
</dbReference>
<dbReference type="InterPro" id="IPR021335">
    <property type="entry name" value="DUF2948"/>
</dbReference>
<evidence type="ECO:0000313" key="1">
    <source>
        <dbReference type="EMBL" id="MBB6260723.1"/>
    </source>
</evidence>
<sequence length="152" mass="17289">MLKLMALDQEDLQIISAHLQDAVLKPADIQYLHQEKRFILTMNRFVWEGAQSGFKLKLFGKRSYERRRSSLHFNRVLSVKTVGINRDSDQDVLSLLSISFTETEAPHGTVELIFAERNGTKPAIRLDVECIEAQITDLGPAWETNAKPKHGV</sequence>
<dbReference type="Pfam" id="PF11164">
    <property type="entry name" value="DUF2948"/>
    <property type="match status" value="1"/>
</dbReference>
<keyword evidence="2" id="KW-1185">Reference proteome</keyword>